<dbReference type="SUPFAM" id="SSF89392">
    <property type="entry name" value="Prokaryotic lipoproteins and lipoprotein localization factors"/>
    <property type="match status" value="1"/>
</dbReference>
<comment type="subunit">
    <text evidence="3 10">Monomer.</text>
</comment>
<name>A0ABT0PBN5_9GAMM</name>
<keyword evidence="9 10" id="KW-0143">Chaperone</keyword>
<evidence type="ECO:0000256" key="7">
    <source>
        <dbReference type="ARBA" id="ARBA00022764"/>
    </source>
</evidence>
<dbReference type="Pfam" id="PF03548">
    <property type="entry name" value="LolA"/>
    <property type="match status" value="1"/>
</dbReference>
<feature type="chain" id="PRO_5044943656" description="Outer-membrane lipoprotein carrier protein" evidence="10">
    <location>
        <begin position="27"/>
        <end position="247"/>
    </location>
</feature>
<keyword evidence="7 10" id="KW-0574">Periplasm</keyword>
<dbReference type="InterPro" id="IPR029046">
    <property type="entry name" value="LolA/LolB/LppX"/>
</dbReference>
<dbReference type="HAMAP" id="MF_00240">
    <property type="entry name" value="LolA"/>
    <property type="match status" value="1"/>
</dbReference>
<dbReference type="RefSeq" id="WP_249697624.1">
    <property type="nucleotide sequence ID" value="NZ_JAMFLX010000002.1"/>
</dbReference>
<keyword evidence="5 10" id="KW-0813">Transport</keyword>
<evidence type="ECO:0000256" key="2">
    <source>
        <dbReference type="ARBA" id="ARBA00007615"/>
    </source>
</evidence>
<gene>
    <name evidence="10 11" type="primary">lolA</name>
    <name evidence="11" type="ORF">M3P05_02365</name>
</gene>
<evidence type="ECO:0000256" key="5">
    <source>
        <dbReference type="ARBA" id="ARBA00022448"/>
    </source>
</evidence>
<sequence length="247" mass="27095" precursor="true">MNNRKFKLLAGAVACVVTLSSGSIYAETKTPVKTSTAKVQVTGLKEREAASELAGLLSGITTLSASFEQQTLDDSGRRLQESKGDMVLKRPNLFRWNVTSPFPQEVVSDGSRVSYYDKDLDQLTLQDIDTRTSATPAVLLSGDAAKMLEGFTVTLSQSGKERFFTLLPKGQDNSFEELQLSFHDKTLREMMLTDTLGSRTRISFLNPKVNEPVKEKMFELYVPPGVDVIDQTSVALKGNSGTNTSKP</sequence>
<proteinExistence type="inferred from homology"/>
<evidence type="ECO:0000256" key="6">
    <source>
        <dbReference type="ARBA" id="ARBA00022729"/>
    </source>
</evidence>
<evidence type="ECO:0000313" key="11">
    <source>
        <dbReference type="EMBL" id="MCL6268794.1"/>
    </source>
</evidence>
<evidence type="ECO:0000256" key="3">
    <source>
        <dbReference type="ARBA" id="ARBA00011245"/>
    </source>
</evidence>
<feature type="signal peptide" evidence="10">
    <location>
        <begin position="1"/>
        <end position="26"/>
    </location>
</feature>
<reference evidence="11 12" key="1">
    <citation type="submission" date="2022-05" db="EMBL/GenBank/DDBJ databases">
        <authorList>
            <person name="Park J.-S."/>
        </authorList>
    </citation>
    <scope>NUCLEOTIDE SEQUENCE [LARGE SCALE GENOMIC DNA]</scope>
    <source>
        <strain evidence="11 12">2012CJ34-2</strain>
    </source>
</reference>
<evidence type="ECO:0000256" key="8">
    <source>
        <dbReference type="ARBA" id="ARBA00022927"/>
    </source>
</evidence>
<evidence type="ECO:0000256" key="1">
    <source>
        <dbReference type="ARBA" id="ARBA00004418"/>
    </source>
</evidence>
<comment type="similarity">
    <text evidence="2 10">Belongs to the LolA family.</text>
</comment>
<comment type="subcellular location">
    <subcellularLocation>
        <location evidence="1 10">Periplasm</location>
    </subcellularLocation>
</comment>
<dbReference type="PANTHER" id="PTHR35869">
    <property type="entry name" value="OUTER-MEMBRANE LIPOPROTEIN CARRIER PROTEIN"/>
    <property type="match status" value="1"/>
</dbReference>
<dbReference type="InterPro" id="IPR004564">
    <property type="entry name" value="OM_lipoprot_carrier_LolA-like"/>
</dbReference>
<evidence type="ECO:0000313" key="12">
    <source>
        <dbReference type="Proteomes" id="UP001203338"/>
    </source>
</evidence>
<dbReference type="EMBL" id="JAMFLX010000002">
    <property type="protein sequence ID" value="MCL6268794.1"/>
    <property type="molecule type" value="Genomic_DNA"/>
</dbReference>
<evidence type="ECO:0000256" key="4">
    <source>
        <dbReference type="ARBA" id="ARBA00014035"/>
    </source>
</evidence>
<evidence type="ECO:0000256" key="10">
    <source>
        <dbReference type="HAMAP-Rule" id="MF_00240"/>
    </source>
</evidence>
<keyword evidence="12" id="KW-1185">Reference proteome</keyword>
<protein>
    <recommendedName>
        <fullName evidence="4 10">Outer-membrane lipoprotein carrier protein</fullName>
    </recommendedName>
</protein>
<dbReference type="Proteomes" id="UP001203338">
    <property type="component" value="Unassembled WGS sequence"/>
</dbReference>
<dbReference type="InterPro" id="IPR018323">
    <property type="entry name" value="OM_lipoprot_carrier_LolA_Pbac"/>
</dbReference>
<comment type="caution">
    <text evidence="11">The sequence shown here is derived from an EMBL/GenBank/DDBJ whole genome shotgun (WGS) entry which is preliminary data.</text>
</comment>
<organism evidence="11 12">
    <name type="scientific">Parendozoicomonas callyspongiae</name>
    <dbReference type="NCBI Taxonomy" id="2942213"/>
    <lineage>
        <taxon>Bacteria</taxon>
        <taxon>Pseudomonadati</taxon>
        <taxon>Pseudomonadota</taxon>
        <taxon>Gammaproteobacteria</taxon>
        <taxon>Oceanospirillales</taxon>
        <taxon>Endozoicomonadaceae</taxon>
        <taxon>Parendozoicomonas</taxon>
    </lineage>
</organism>
<evidence type="ECO:0000256" key="9">
    <source>
        <dbReference type="ARBA" id="ARBA00023186"/>
    </source>
</evidence>
<keyword evidence="8 10" id="KW-0653">Protein transport</keyword>
<dbReference type="NCBIfam" id="TIGR00547">
    <property type="entry name" value="lolA"/>
    <property type="match status" value="1"/>
</dbReference>
<dbReference type="PANTHER" id="PTHR35869:SF1">
    <property type="entry name" value="OUTER-MEMBRANE LIPOPROTEIN CARRIER PROTEIN"/>
    <property type="match status" value="1"/>
</dbReference>
<comment type="function">
    <text evidence="10">Participates in the translocation of lipoproteins from the inner membrane to the outer membrane. Only forms a complex with a lipoprotein if the residue after the N-terminal Cys is not an aspartate (The Asp acts as a targeting signal to indicate that the lipoprotein should stay in the inner membrane).</text>
</comment>
<dbReference type="Gene3D" id="2.50.20.10">
    <property type="entry name" value="Lipoprotein localisation LolA/LolB/LppX"/>
    <property type="match status" value="1"/>
</dbReference>
<accession>A0ABT0PBN5</accession>
<dbReference type="CDD" id="cd16325">
    <property type="entry name" value="LolA"/>
    <property type="match status" value="1"/>
</dbReference>
<keyword evidence="6 10" id="KW-0732">Signal</keyword>
<keyword evidence="11" id="KW-0449">Lipoprotein</keyword>